<feature type="compositionally biased region" description="Polar residues" evidence="1">
    <location>
        <begin position="265"/>
        <end position="287"/>
    </location>
</feature>
<gene>
    <name evidence="3" type="ORF">BJY22_002979</name>
</gene>
<dbReference type="Proteomes" id="UP000555407">
    <property type="component" value="Unassembled WGS sequence"/>
</dbReference>
<accession>A0A7X5VB37</accession>
<dbReference type="InterPro" id="IPR038740">
    <property type="entry name" value="BioF2-like_GNAT_dom"/>
</dbReference>
<name>A0A7X5VB37_9ACTN</name>
<dbReference type="SUPFAM" id="SSF55729">
    <property type="entry name" value="Acyl-CoA N-acyltransferases (Nat)"/>
    <property type="match status" value="1"/>
</dbReference>
<evidence type="ECO:0000313" key="4">
    <source>
        <dbReference type="Proteomes" id="UP000555407"/>
    </source>
</evidence>
<sequence>MDIVRAIEDNAAELLMAMGAAGGGSQRADDRAEWTIGGSPIDYHNAVVRASDVAVVAESLAELKKHGVPGTWHAGPSMPVDRSELRAALTAAGFVSGGSEPGMAVRIADLRAPRAVPGLTITRVGDDDALAVWEATLGQGFGEGEREARWVASVYRKLGYGDPWRHYVGWLDGTPVATATVFLGAGVAGVYFVMTVPEARRRGIGAAITYGALRATAPNTGNDAYSGAASDARSGAANDAHSGAGSDTHSGPGSDAQPGAGSDADAQSDTQPGAGSDTHTGPGSDTHSGPGPDTRSHAQSDADAQSDTRSGADVRSGSGAGNGAAVEYAVLGSSPAGRSVYEGLGFREYCTIELYEWAG</sequence>
<dbReference type="InterPro" id="IPR016181">
    <property type="entry name" value="Acyl_CoA_acyltransferase"/>
</dbReference>
<proteinExistence type="predicted"/>
<dbReference type="RefSeq" id="WP_272954822.1">
    <property type="nucleotide sequence ID" value="NZ_JAASRO010000001.1"/>
</dbReference>
<evidence type="ECO:0000313" key="3">
    <source>
        <dbReference type="EMBL" id="NIK57262.1"/>
    </source>
</evidence>
<dbReference type="Pfam" id="PF13480">
    <property type="entry name" value="Acetyltransf_6"/>
    <property type="match status" value="1"/>
</dbReference>
<feature type="compositionally biased region" description="Low complexity" evidence="1">
    <location>
        <begin position="224"/>
        <end position="240"/>
    </location>
</feature>
<dbReference type="EMBL" id="JAASRO010000001">
    <property type="protein sequence ID" value="NIK57262.1"/>
    <property type="molecule type" value="Genomic_DNA"/>
</dbReference>
<dbReference type="CDD" id="cd04301">
    <property type="entry name" value="NAT_SF"/>
    <property type="match status" value="1"/>
</dbReference>
<keyword evidence="3" id="KW-0808">Transferase</keyword>
<dbReference type="Gene3D" id="3.40.630.30">
    <property type="match status" value="1"/>
</dbReference>
<feature type="domain" description="BioF2-like acetyltransferase" evidence="2">
    <location>
        <begin position="131"/>
        <end position="216"/>
    </location>
</feature>
<comment type="caution">
    <text evidence="3">The sequence shown here is derived from an EMBL/GenBank/DDBJ whole genome shotgun (WGS) entry which is preliminary data.</text>
</comment>
<feature type="region of interest" description="Disordered" evidence="1">
    <location>
        <begin position="224"/>
        <end position="322"/>
    </location>
</feature>
<keyword evidence="4" id="KW-1185">Reference proteome</keyword>
<dbReference type="AlphaFoldDB" id="A0A7X5VB37"/>
<evidence type="ECO:0000256" key="1">
    <source>
        <dbReference type="SAM" id="MobiDB-lite"/>
    </source>
</evidence>
<dbReference type="GO" id="GO:0016740">
    <property type="term" value="F:transferase activity"/>
    <property type="evidence" value="ECO:0007669"/>
    <property type="project" value="UniProtKB-KW"/>
</dbReference>
<evidence type="ECO:0000259" key="2">
    <source>
        <dbReference type="Pfam" id="PF13480"/>
    </source>
</evidence>
<organism evidence="3 4">
    <name type="scientific">Kribbella shirazensis</name>
    <dbReference type="NCBI Taxonomy" id="1105143"/>
    <lineage>
        <taxon>Bacteria</taxon>
        <taxon>Bacillati</taxon>
        <taxon>Actinomycetota</taxon>
        <taxon>Actinomycetes</taxon>
        <taxon>Propionibacteriales</taxon>
        <taxon>Kribbellaceae</taxon>
        <taxon>Kribbella</taxon>
    </lineage>
</organism>
<protein>
    <submittedName>
        <fullName evidence="3">GNAT superfamily N-acetyltransferase</fullName>
    </submittedName>
</protein>
<reference evidence="3 4" key="1">
    <citation type="submission" date="2020-03" db="EMBL/GenBank/DDBJ databases">
        <title>Sequencing the genomes of 1000 actinobacteria strains.</title>
        <authorList>
            <person name="Klenk H.-P."/>
        </authorList>
    </citation>
    <scope>NUCLEOTIDE SEQUENCE [LARGE SCALE GENOMIC DNA]</scope>
    <source>
        <strain evidence="3 4">DSM 45490</strain>
    </source>
</reference>